<dbReference type="EMBL" id="CAXLJL010000367">
    <property type="protein sequence ID" value="CAL5136932.1"/>
    <property type="molecule type" value="Genomic_DNA"/>
</dbReference>
<dbReference type="InterPro" id="IPR035983">
    <property type="entry name" value="Hect_E3_ubiquitin_ligase"/>
</dbReference>
<protein>
    <recommendedName>
        <fullName evidence="3">HECT-type E3 ubiquitin transferase</fullName>
        <ecNumber evidence="3">2.3.2.26</ecNumber>
    </recommendedName>
</protein>
<proteinExistence type="predicted"/>
<dbReference type="InterPro" id="IPR032353">
    <property type="entry name" value="AZUL"/>
</dbReference>
<name>A0AAV2THJ1_CALDB</name>
<dbReference type="PROSITE" id="PS50237">
    <property type="entry name" value="HECT"/>
    <property type="match status" value="1"/>
</dbReference>
<evidence type="ECO:0000256" key="8">
    <source>
        <dbReference type="SAM" id="Coils"/>
    </source>
</evidence>
<dbReference type="Gene3D" id="3.90.1750.10">
    <property type="entry name" value="Hect, E3 ligase catalytic domains"/>
    <property type="match status" value="1"/>
</dbReference>
<dbReference type="EC" id="2.3.2.26" evidence="3"/>
<feature type="domain" description="HECT" evidence="10">
    <location>
        <begin position="788"/>
        <end position="1117"/>
    </location>
</feature>
<feature type="region of interest" description="Disordered" evidence="9">
    <location>
        <begin position="74"/>
        <end position="118"/>
    </location>
</feature>
<evidence type="ECO:0000256" key="6">
    <source>
        <dbReference type="ARBA" id="ARBA00022786"/>
    </source>
</evidence>
<organism evidence="11 12">
    <name type="scientific">Calicophoron daubneyi</name>
    <name type="common">Rumen fluke</name>
    <name type="synonym">Paramphistomum daubneyi</name>
    <dbReference type="NCBI Taxonomy" id="300641"/>
    <lineage>
        <taxon>Eukaryota</taxon>
        <taxon>Metazoa</taxon>
        <taxon>Spiralia</taxon>
        <taxon>Lophotrochozoa</taxon>
        <taxon>Platyhelminthes</taxon>
        <taxon>Trematoda</taxon>
        <taxon>Digenea</taxon>
        <taxon>Plagiorchiida</taxon>
        <taxon>Pronocephalata</taxon>
        <taxon>Paramphistomoidea</taxon>
        <taxon>Paramphistomidae</taxon>
        <taxon>Calicophoron</taxon>
    </lineage>
</organism>
<dbReference type="Gene3D" id="6.10.130.10">
    <property type="entry name" value="Ubiquitin-protein ligase E3A, N-terminal zinc-binding domain (AZUL)"/>
    <property type="match status" value="1"/>
</dbReference>
<comment type="catalytic activity">
    <reaction evidence="1">
        <text>S-ubiquitinyl-[E2 ubiquitin-conjugating enzyme]-L-cysteine + [acceptor protein]-L-lysine = [E2 ubiquitin-conjugating enzyme]-L-cysteine + N(6)-ubiquitinyl-[acceptor protein]-L-lysine.</text>
        <dbReference type="EC" id="2.3.2.26"/>
    </reaction>
</comment>
<dbReference type="GO" id="GO:0005737">
    <property type="term" value="C:cytoplasm"/>
    <property type="evidence" value="ECO:0007669"/>
    <property type="project" value="UniProtKB-SubCell"/>
</dbReference>
<dbReference type="InterPro" id="IPR042556">
    <property type="entry name" value="AZUL_sf"/>
</dbReference>
<evidence type="ECO:0000256" key="3">
    <source>
        <dbReference type="ARBA" id="ARBA00012485"/>
    </source>
</evidence>
<evidence type="ECO:0000256" key="2">
    <source>
        <dbReference type="ARBA" id="ARBA00004496"/>
    </source>
</evidence>
<reference evidence="11" key="1">
    <citation type="submission" date="2024-06" db="EMBL/GenBank/DDBJ databases">
        <authorList>
            <person name="Liu X."/>
            <person name="Lenzi L."/>
            <person name="Haldenby T S."/>
            <person name="Uol C."/>
        </authorList>
    </citation>
    <scope>NUCLEOTIDE SEQUENCE</scope>
</reference>
<keyword evidence="6 7" id="KW-0833">Ubl conjugation pathway</keyword>
<sequence length="1117" mass="124476">MSDSSSRVQRLITRYFNQLLHGCRNPHCQNPNCASSARFEHAHLTPNQAAVLAVRLTSEQAQLCYPADQSSESLANVMSSSSTDDDHAAEDPKDDPQPRAQSPAGSSTSSVVPGASRRFNSNTLSSALAAEESSRSGFLTPGEVTRLLMFLFNASDNEDVTATTLDDGSNSSELISGHSPLASSLGSSSFGRLGARETLASGGANARLSSRTPFSDAYCSCNTNADSLKSSFASPNAGSSIGSFVSPGKTSQERELRTEGLTLSELKSSIELGQSQGNWSHLISLLSAIFSSYEALSSSFPEQTTEDENPHHAEAKKLRISGSLADRTLKKSGFRSMGVTRAQGGDTESAAPRFCDLVRTPMDLDRDPGGDLTSKTTPMHVRCPSETERNREIVGNTPLLDLSSTSSHRVPMELDHSATDDDEDEIDAVIVPVASTTSISKPVPPASVTDVRTAWSMIAALQERQQVVDALMRAVRRLVVISLHKLFVTEPPEGLGDPTPCDAVRETQQRLINLFFILYECPFATDPLHFEHLLPNINRAATWLPILLQARLCRIWANAVQIPLPNCTEPPNPEQTNLWNLQKILLQHITLRCMTTGHGVPNEDKQICEAALVLRIVYFASLLAGQMDSAELLNKEAEENREFELQLRSQFGNSRRRRNRITSPEDPLAKALGFSPNDCRKPFIPAKDFVNDTLNEGLRPKQDYVNYRSRDPLGDLSFMRLPFLLQTSSKTMLLYYDNRMRMLDERRGAIVQSLLAGNPQLPFFKLHISRERIVEDALLGLEIACIENPTDLKKQLLIEFEGEQGIDEGGLSKEFFELIIEKIFDPVYGMFVLDEELQTYWFNPVPLEDLDREYCLIGILLGLAIYNDIILDVHFPSVLYRKLCGKLGTYEDLKDARPDLIPGLQALLDYEEDDIEDAFGCFFVIYYQDLFGNTLSHELKPNGASIPVTKENRQEFVDLYAGFLLNDSVKKQFAAFRRGFQMVVDESPLTFLFRPDEIELLVRGSQDYDFHELERVTTYEDYTSDSSVIKNFWTVVHSMTEEQQRQLLQFTTGSDRIPVGGMSKMKFTIARQGADEDRLPTAHTCFNILLLPDYQSLEQLKHLLLIAITYSKGFGMS</sequence>
<accession>A0AAV2THJ1</accession>
<comment type="subcellular location">
    <subcellularLocation>
        <location evidence="2">Cytoplasm</location>
    </subcellularLocation>
</comment>
<evidence type="ECO:0000256" key="5">
    <source>
        <dbReference type="ARBA" id="ARBA00022679"/>
    </source>
</evidence>
<dbReference type="PANTHER" id="PTHR45700:SF8">
    <property type="entry name" value="HECT-TYPE E3 UBIQUITIN TRANSFERASE"/>
    <property type="match status" value="1"/>
</dbReference>
<dbReference type="AlphaFoldDB" id="A0AAV2THJ1"/>
<dbReference type="FunFam" id="3.30.2410.10:FF:000003">
    <property type="entry name" value="probable E3 ubiquitin-protein ligase HERC4 isoform X1"/>
    <property type="match status" value="1"/>
</dbReference>
<evidence type="ECO:0000256" key="7">
    <source>
        <dbReference type="PROSITE-ProRule" id="PRU00104"/>
    </source>
</evidence>
<dbReference type="CDD" id="cd00078">
    <property type="entry name" value="HECTc"/>
    <property type="match status" value="1"/>
</dbReference>
<dbReference type="Proteomes" id="UP001497525">
    <property type="component" value="Unassembled WGS sequence"/>
</dbReference>
<evidence type="ECO:0000313" key="11">
    <source>
        <dbReference type="EMBL" id="CAL5136932.1"/>
    </source>
</evidence>
<evidence type="ECO:0000256" key="4">
    <source>
        <dbReference type="ARBA" id="ARBA00022490"/>
    </source>
</evidence>
<dbReference type="SUPFAM" id="SSF56204">
    <property type="entry name" value="Hect, E3 ligase catalytic domain"/>
    <property type="match status" value="1"/>
</dbReference>
<dbReference type="PANTHER" id="PTHR45700">
    <property type="entry name" value="UBIQUITIN-PROTEIN LIGASE E3C"/>
    <property type="match status" value="1"/>
</dbReference>
<dbReference type="GO" id="GO:0000209">
    <property type="term" value="P:protein polyubiquitination"/>
    <property type="evidence" value="ECO:0007669"/>
    <property type="project" value="InterPro"/>
</dbReference>
<dbReference type="Gene3D" id="3.30.2410.10">
    <property type="entry name" value="Hect, E3 ligase catalytic domain"/>
    <property type="match status" value="1"/>
</dbReference>
<dbReference type="GO" id="GO:0061630">
    <property type="term" value="F:ubiquitin protein ligase activity"/>
    <property type="evidence" value="ECO:0007669"/>
    <property type="project" value="UniProtKB-EC"/>
</dbReference>
<evidence type="ECO:0000259" key="10">
    <source>
        <dbReference type="PROSITE" id="PS50237"/>
    </source>
</evidence>
<comment type="caution">
    <text evidence="11">The sequence shown here is derived from an EMBL/GenBank/DDBJ whole genome shotgun (WGS) entry which is preliminary data.</text>
</comment>
<dbReference type="Pfam" id="PF00632">
    <property type="entry name" value="HECT"/>
    <property type="match status" value="1"/>
</dbReference>
<feature type="region of interest" description="Disordered" evidence="9">
    <location>
        <begin position="360"/>
        <end position="380"/>
    </location>
</feature>
<keyword evidence="8" id="KW-0175">Coiled coil</keyword>
<keyword evidence="4" id="KW-0963">Cytoplasm</keyword>
<evidence type="ECO:0000256" key="9">
    <source>
        <dbReference type="SAM" id="MobiDB-lite"/>
    </source>
</evidence>
<dbReference type="Gene3D" id="3.30.2160.10">
    <property type="entry name" value="Hect, E3 ligase catalytic domain"/>
    <property type="match status" value="1"/>
</dbReference>
<dbReference type="FunFam" id="3.30.2160.10:FF:000004">
    <property type="entry name" value="probable E3 ubiquitin-protein ligase HERC4 isoform X1"/>
    <property type="match status" value="1"/>
</dbReference>
<keyword evidence="5" id="KW-0808">Transferase</keyword>
<feature type="compositionally biased region" description="Basic and acidic residues" evidence="9">
    <location>
        <begin position="84"/>
        <end position="97"/>
    </location>
</feature>
<feature type="active site" description="Glycyl thioester intermediate" evidence="7">
    <location>
        <position position="1085"/>
    </location>
</feature>
<feature type="coiled-coil region" evidence="8">
    <location>
        <begin position="620"/>
        <end position="647"/>
    </location>
</feature>
<dbReference type="SMART" id="SM00119">
    <property type="entry name" value="HECTc"/>
    <property type="match status" value="1"/>
</dbReference>
<dbReference type="InterPro" id="IPR044611">
    <property type="entry name" value="E3A/B/C-like"/>
</dbReference>
<evidence type="ECO:0000313" key="12">
    <source>
        <dbReference type="Proteomes" id="UP001497525"/>
    </source>
</evidence>
<gene>
    <name evidence="11" type="ORF">CDAUBV1_LOCUS11222</name>
</gene>
<feature type="compositionally biased region" description="Polar residues" evidence="9">
    <location>
        <begin position="99"/>
        <end position="111"/>
    </location>
</feature>
<evidence type="ECO:0000256" key="1">
    <source>
        <dbReference type="ARBA" id="ARBA00000885"/>
    </source>
</evidence>
<dbReference type="Pfam" id="PF16558">
    <property type="entry name" value="AZUL"/>
    <property type="match status" value="1"/>
</dbReference>
<dbReference type="InterPro" id="IPR000569">
    <property type="entry name" value="HECT_dom"/>
</dbReference>